<protein>
    <submittedName>
        <fullName evidence="2">Uncharacterized protein</fullName>
    </submittedName>
</protein>
<dbReference type="PhylomeDB" id="A0A068UV53"/>
<dbReference type="STRING" id="49390.A0A068UV53"/>
<dbReference type="GO" id="GO:0003972">
    <property type="term" value="F:RNA ligase (ATP) activity"/>
    <property type="evidence" value="ECO:0007669"/>
    <property type="project" value="InterPro"/>
</dbReference>
<dbReference type="InterPro" id="IPR038837">
    <property type="entry name" value="tRNA_ligase_1"/>
</dbReference>
<accession>A0A068UV53</accession>
<feature type="transmembrane region" description="Helical" evidence="1">
    <location>
        <begin position="6"/>
        <end position="25"/>
    </location>
</feature>
<sequence>MCLKCFFFLTITCIGLLYLILRISFGRGDKPTQGSHKQAWKVGKQLSEILSSNSEYLDLVQVPFKFAVKKLLEQLKAVATGEYTAPVISKGLGLIVYAVVILLVAEIHEFLQRVTEKDPKIEAFFKEKNLKNSLTKAHATLARKRSHGVTAVANNGWFLNERVPVDV</sequence>
<dbReference type="Proteomes" id="UP000295252">
    <property type="component" value="Chromosome VI"/>
</dbReference>
<dbReference type="OrthoDB" id="1912039at2759"/>
<dbReference type="PANTHER" id="PTHR35460">
    <property type="entry name" value="TRNA LIGASE 1"/>
    <property type="match status" value="1"/>
</dbReference>
<keyword evidence="3" id="KW-1185">Reference proteome</keyword>
<dbReference type="PANTHER" id="PTHR35460:SF1">
    <property type="entry name" value="TRNA LIGASE 1"/>
    <property type="match status" value="1"/>
</dbReference>
<evidence type="ECO:0000256" key="1">
    <source>
        <dbReference type="SAM" id="Phobius"/>
    </source>
</evidence>
<name>A0A068UV53_COFCA</name>
<organism evidence="2 3">
    <name type="scientific">Coffea canephora</name>
    <name type="common">Robusta coffee</name>
    <dbReference type="NCBI Taxonomy" id="49390"/>
    <lineage>
        <taxon>Eukaryota</taxon>
        <taxon>Viridiplantae</taxon>
        <taxon>Streptophyta</taxon>
        <taxon>Embryophyta</taxon>
        <taxon>Tracheophyta</taxon>
        <taxon>Spermatophyta</taxon>
        <taxon>Magnoliopsida</taxon>
        <taxon>eudicotyledons</taxon>
        <taxon>Gunneridae</taxon>
        <taxon>Pentapetalae</taxon>
        <taxon>asterids</taxon>
        <taxon>lamiids</taxon>
        <taxon>Gentianales</taxon>
        <taxon>Rubiaceae</taxon>
        <taxon>Ixoroideae</taxon>
        <taxon>Gardenieae complex</taxon>
        <taxon>Bertiereae - Coffeeae clade</taxon>
        <taxon>Coffeeae</taxon>
        <taxon>Coffea</taxon>
    </lineage>
</organism>
<proteinExistence type="predicted"/>
<reference evidence="3" key="1">
    <citation type="journal article" date="2014" name="Science">
        <title>The coffee genome provides insight into the convergent evolution of caffeine biosynthesis.</title>
        <authorList>
            <person name="Denoeud F."/>
            <person name="Carretero-Paulet L."/>
            <person name="Dereeper A."/>
            <person name="Droc G."/>
            <person name="Guyot R."/>
            <person name="Pietrella M."/>
            <person name="Zheng C."/>
            <person name="Alberti A."/>
            <person name="Anthony F."/>
            <person name="Aprea G."/>
            <person name="Aury J.M."/>
            <person name="Bento P."/>
            <person name="Bernard M."/>
            <person name="Bocs S."/>
            <person name="Campa C."/>
            <person name="Cenci A."/>
            <person name="Combes M.C."/>
            <person name="Crouzillat D."/>
            <person name="Da Silva C."/>
            <person name="Daddiego L."/>
            <person name="De Bellis F."/>
            <person name="Dussert S."/>
            <person name="Garsmeur O."/>
            <person name="Gayraud T."/>
            <person name="Guignon V."/>
            <person name="Jahn K."/>
            <person name="Jamilloux V."/>
            <person name="Joet T."/>
            <person name="Labadie K."/>
            <person name="Lan T."/>
            <person name="Leclercq J."/>
            <person name="Lepelley M."/>
            <person name="Leroy T."/>
            <person name="Li L.T."/>
            <person name="Librado P."/>
            <person name="Lopez L."/>
            <person name="Munoz A."/>
            <person name="Noel B."/>
            <person name="Pallavicini A."/>
            <person name="Perrotta G."/>
            <person name="Poncet V."/>
            <person name="Pot D."/>
            <person name="Priyono X."/>
            <person name="Rigoreau M."/>
            <person name="Rouard M."/>
            <person name="Rozas J."/>
            <person name="Tranchant-Dubreuil C."/>
            <person name="VanBuren R."/>
            <person name="Zhang Q."/>
            <person name="Andrade A.C."/>
            <person name="Argout X."/>
            <person name="Bertrand B."/>
            <person name="de Kochko A."/>
            <person name="Graziosi G."/>
            <person name="Henry R.J."/>
            <person name="Jayarama X."/>
            <person name="Ming R."/>
            <person name="Nagai C."/>
            <person name="Rounsley S."/>
            <person name="Sankoff D."/>
            <person name="Giuliano G."/>
            <person name="Albert V.A."/>
            <person name="Wincker P."/>
            <person name="Lashermes P."/>
        </authorList>
    </citation>
    <scope>NUCLEOTIDE SEQUENCE [LARGE SCALE GENOMIC DNA]</scope>
    <source>
        <strain evidence="3">cv. DH200-94</strain>
    </source>
</reference>
<evidence type="ECO:0000313" key="3">
    <source>
        <dbReference type="Proteomes" id="UP000295252"/>
    </source>
</evidence>
<dbReference type="InParanoid" id="A0A068UV53"/>
<keyword evidence="1" id="KW-0812">Transmembrane</keyword>
<gene>
    <name evidence="2" type="ORF">GSCOC_T00035713001</name>
</gene>
<dbReference type="EMBL" id="HG739147">
    <property type="protein sequence ID" value="CDP12271.1"/>
    <property type="molecule type" value="Genomic_DNA"/>
</dbReference>
<evidence type="ECO:0000313" key="2">
    <source>
        <dbReference type="EMBL" id="CDP12271.1"/>
    </source>
</evidence>
<keyword evidence="1" id="KW-0472">Membrane</keyword>
<keyword evidence="1" id="KW-1133">Transmembrane helix</keyword>
<dbReference type="Gramene" id="CDP12271">
    <property type="protein sequence ID" value="CDP12271"/>
    <property type="gene ID" value="GSCOC_T00035713001"/>
</dbReference>
<dbReference type="GO" id="GO:0006388">
    <property type="term" value="P:tRNA splicing, via endonucleolytic cleavage and ligation"/>
    <property type="evidence" value="ECO:0007669"/>
    <property type="project" value="InterPro"/>
</dbReference>
<dbReference type="AlphaFoldDB" id="A0A068UV53"/>